<dbReference type="SUPFAM" id="SSF53271">
    <property type="entry name" value="PRTase-like"/>
    <property type="match status" value="1"/>
</dbReference>
<dbReference type="Pfam" id="PF18912">
    <property type="entry name" value="DZR_2"/>
    <property type="match status" value="1"/>
</dbReference>
<dbReference type="PATRIC" id="fig|1317121.7.peg.2834"/>
<sequence>MRATLQTALHLLYPPRCLACGGQVASDFGLCGACWRDTPFVTGLSCDGCGTPLPGTSDQAEHCDECLRIVRPWDHGRAALIYKDEARRLVLGLKHGDRHDIAVPAGRWMAARVRDLVSPSTLVLPVPLHRWRLAKRRFNQAALLSGALSKELGLSHAPDLLQRTRATRSLDARSVTDRFAEMQNAIAVHPGRAHRVAGREVLLVDDVMTSGATLAAAADACLAARARRVSVVVLARAVKDA</sequence>
<dbReference type="Gene3D" id="3.40.50.2020">
    <property type="match status" value="1"/>
</dbReference>
<dbReference type="OrthoDB" id="9779910at2"/>
<feature type="domain" description="Double zinc ribbon" evidence="3">
    <location>
        <begin position="8"/>
        <end position="67"/>
    </location>
</feature>
<dbReference type="EMBL" id="AQQZ01000004">
    <property type="protein sequence ID" value="KNG93673.1"/>
    <property type="molecule type" value="Genomic_DNA"/>
</dbReference>
<dbReference type="CDD" id="cd06223">
    <property type="entry name" value="PRTases_typeI"/>
    <property type="match status" value="1"/>
</dbReference>
<dbReference type="PANTHER" id="PTHR47505">
    <property type="entry name" value="DNA UTILIZATION PROTEIN YHGH"/>
    <property type="match status" value="1"/>
</dbReference>
<dbReference type="InterPro" id="IPR000836">
    <property type="entry name" value="PRTase_dom"/>
</dbReference>
<evidence type="ECO:0000259" key="2">
    <source>
        <dbReference type="Pfam" id="PF00156"/>
    </source>
</evidence>
<name>A0A0L1JQH4_9RHOB</name>
<evidence type="ECO:0000313" key="5">
    <source>
        <dbReference type="Proteomes" id="UP000036938"/>
    </source>
</evidence>
<evidence type="ECO:0000259" key="3">
    <source>
        <dbReference type="Pfam" id="PF18912"/>
    </source>
</evidence>
<reference evidence="4 5" key="1">
    <citation type="journal article" date="2015" name="Int. J. Syst. Evol. Microbiol.">
        <title>Aestuariivita atlantica sp. nov., isolated from deep sea sediment of the Atlantic Ocean.</title>
        <authorList>
            <person name="Li G."/>
            <person name="Lai Q."/>
            <person name="Du Y."/>
            <person name="Liu X."/>
            <person name="Sun F."/>
            <person name="Shao Z."/>
        </authorList>
    </citation>
    <scope>NUCLEOTIDE SEQUENCE [LARGE SCALE GENOMIC DNA]</scope>
    <source>
        <strain evidence="4 5">22II-S11-z3</strain>
    </source>
</reference>
<feature type="domain" description="Phosphoribosyltransferase" evidence="2">
    <location>
        <begin position="186"/>
        <end position="236"/>
    </location>
</feature>
<accession>A0A0L1JQH4</accession>
<proteinExistence type="inferred from homology"/>
<gene>
    <name evidence="4" type="ORF">ATO11_10790</name>
</gene>
<comment type="caution">
    <text evidence="4">The sequence shown here is derived from an EMBL/GenBank/DDBJ whole genome shotgun (WGS) entry which is preliminary data.</text>
</comment>
<protein>
    <submittedName>
        <fullName evidence="4">Competence protein ComF</fullName>
    </submittedName>
</protein>
<organism evidence="4 5">
    <name type="scientific">Pseudaestuariivita atlantica</name>
    <dbReference type="NCBI Taxonomy" id="1317121"/>
    <lineage>
        <taxon>Bacteria</taxon>
        <taxon>Pseudomonadati</taxon>
        <taxon>Pseudomonadota</taxon>
        <taxon>Alphaproteobacteria</taxon>
        <taxon>Rhodobacterales</taxon>
        <taxon>Paracoccaceae</taxon>
        <taxon>Pseudaestuariivita</taxon>
    </lineage>
</organism>
<evidence type="ECO:0000256" key="1">
    <source>
        <dbReference type="ARBA" id="ARBA00008007"/>
    </source>
</evidence>
<dbReference type="Pfam" id="PF00156">
    <property type="entry name" value="Pribosyltran"/>
    <property type="match status" value="1"/>
</dbReference>
<evidence type="ECO:0000313" key="4">
    <source>
        <dbReference type="EMBL" id="KNG93673.1"/>
    </source>
</evidence>
<dbReference type="InterPro" id="IPR051910">
    <property type="entry name" value="ComF/GntX_DNA_util-trans"/>
</dbReference>
<dbReference type="PANTHER" id="PTHR47505:SF1">
    <property type="entry name" value="DNA UTILIZATION PROTEIN YHGH"/>
    <property type="match status" value="1"/>
</dbReference>
<dbReference type="InterPro" id="IPR029057">
    <property type="entry name" value="PRTase-like"/>
</dbReference>
<dbReference type="Proteomes" id="UP000036938">
    <property type="component" value="Unassembled WGS sequence"/>
</dbReference>
<dbReference type="STRING" id="1317121.ATO11_10790"/>
<keyword evidence="5" id="KW-1185">Reference proteome</keyword>
<dbReference type="AlphaFoldDB" id="A0A0L1JQH4"/>
<dbReference type="RefSeq" id="WP_050530873.1">
    <property type="nucleotide sequence ID" value="NZ_AQQZ01000004.1"/>
</dbReference>
<dbReference type="InterPro" id="IPR044005">
    <property type="entry name" value="DZR_2"/>
</dbReference>
<comment type="similarity">
    <text evidence="1">Belongs to the ComF/GntX family.</text>
</comment>